<accession>A0A398B4G8</accession>
<dbReference type="Pfam" id="PF09932">
    <property type="entry name" value="DUF2164"/>
    <property type="match status" value="1"/>
</dbReference>
<protein>
    <submittedName>
        <fullName evidence="1">DUF2164 domain-containing protein</fullName>
    </submittedName>
</protein>
<evidence type="ECO:0000313" key="2">
    <source>
        <dbReference type="Proteomes" id="UP000265816"/>
    </source>
</evidence>
<comment type="caution">
    <text evidence="1">The sequence shown here is derived from an EMBL/GenBank/DDBJ whole genome shotgun (WGS) entry which is preliminary data.</text>
</comment>
<evidence type="ECO:0000313" key="1">
    <source>
        <dbReference type="EMBL" id="RID84949.1"/>
    </source>
</evidence>
<dbReference type="Proteomes" id="UP000265816">
    <property type="component" value="Unassembled WGS sequence"/>
</dbReference>
<name>A0A398B4G8_9BACI</name>
<organism evidence="1 2">
    <name type="scientific">Mesobacillus zeae</name>
    <dbReference type="NCBI Taxonomy" id="1917180"/>
    <lineage>
        <taxon>Bacteria</taxon>
        <taxon>Bacillati</taxon>
        <taxon>Bacillota</taxon>
        <taxon>Bacilli</taxon>
        <taxon>Bacillales</taxon>
        <taxon>Bacillaceae</taxon>
        <taxon>Mesobacillus</taxon>
    </lineage>
</organism>
<sequence>MLGKFVLNKETKDALISEIQSYFYEERGEELGDLAALLILEFFMDKLAPHFYNLGIADAQKYLTGKLDDMYELEK</sequence>
<dbReference type="InterPro" id="IPR018680">
    <property type="entry name" value="DUF2164"/>
</dbReference>
<dbReference type="AlphaFoldDB" id="A0A398B4G8"/>
<gene>
    <name evidence="1" type="ORF">D1970_11460</name>
</gene>
<reference evidence="1 2" key="1">
    <citation type="submission" date="2018-08" db="EMBL/GenBank/DDBJ databases">
        <title>Bacillus jemisoniae sp. nov., Bacillus chryseoplanitiae sp. nov., Bacillus resnikiae sp. nov., and Bacillus frankliniae sp. nov., isolated from Viking spacecraft and associated surfaces.</title>
        <authorList>
            <person name="Seuylemezian A."/>
            <person name="Vaishampayan P."/>
        </authorList>
    </citation>
    <scope>NUCLEOTIDE SEQUENCE [LARGE SCALE GENOMIC DNA]</scope>
    <source>
        <strain evidence="1 2">JJ-247</strain>
    </source>
</reference>
<dbReference type="OrthoDB" id="573733at2"/>
<proteinExistence type="predicted"/>
<dbReference type="EMBL" id="QWVT01000018">
    <property type="protein sequence ID" value="RID84949.1"/>
    <property type="molecule type" value="Genomic_DNA"/>
</dbReference>
<dbReference type="RefSeq" id="WP_119113002.1">
    <property type="nucleotide sequence ID" value="NZ_CBCSEO010000011.1"/>
</dbReference>
<keyword evidence="2" id="KW-1185">Reference proteome</keyword>